<keyword evidence="8" id="KW-0479">Metal-binding</keyword>
<dbReference type="Proteomes" id="UP000887540">
    <property type="component" value="Unplaced"/>
</dbReference>
<keyword evidence="15" id="KW-0325">Glycoprotein</keyword>
<dbReference type="InterPro" id="IPR001173">
    <property type="entry name" value="Glyco_trans_2-like"/>
</dbReference>
<dbReference type="EC" id="2.4.1.-" evidence="17"/>
<dbReference type="SUPFAM" id="SSF53448">
    <property type="entry name" value="Nucleotide-diphospho-sugar transferases"/>
    <property type="match status" value="1"/>
</dbReference>
<dbReference type="Pfam" id="PF00535">
    <property type="entry name" value="Glycos_transf_2"/>
    <property type="match status" value="1"/>
</dbReference>
<dbReference type="AlphaFoldDB" id="A0A914E2V3"/>
<keyword evidence="16 17" id="KW-0464">Manganese</keyword>
<evidence type="ECO:0000256" key="17">
    <source>
        <dbReference type="RuleBase" id="RU361242"/>
    </source>
</evidence>
<dbReference type="FunFam" id="3.90.550.10:FF:000021">
    <property type="entry name" value="Polypeptide N-acetylgalactosaminyltransferase"/>
    <property type="match status" value="1"/>
</dbReference>
<evidence type="ECO:0000256" key="2">
    <source>
        <dbReference type="ARBA" id="ARBA00004323"/>
    </source>
</evidence>
<comment type="pathway">
    <text evidence="3 17">Protein modification; protein glycosylation.</text>
</comment>
<dbReference type="GO" id="GO:0006493">
    <property type="term" value="P:protein O-linked glycosylation"/>
    <property type="evidence" value="ECO:0007669"/>
    <property type="project" value="TreeGrafter"/>
</dbReference>
<dbReference type="Gene3D" id="3.90.550.10">
    <property type="entry name" value="Spore Coat Polysaccharide Biosynthesis Protein SpsA, Chain A"/>
    <property type="match status" value="1"/>
</dbReference>
<dbReference type="GO" id="GO:0046872">
    <property type="term" value="F:metal ion binding"/>
    <property type="evidence" value="ECO:0007669"/>
    <property type="project" value="UniProtKB-KW"/>
</dbReference>
<keyword evidence="10" id="KW-0735">Signal-anchor</keyword>
<keyword evidence="14 17" id="KW-1015">Disulfide bond</keyword>
<dbReference type="SUPFAM" id="SSF50370">
    <property type="entry name" value="Ricin B-like lectins"/>
    <property type="match status" value="1"/>
</dbReference>
<keyword evidence="5 17" id="KW-0328">Glycosyltransferase</keyword>
<evidence type="ECO:0000313" key="20">
    <source>
        <dbReference type="Proteomes" id="UP000887540"/>
    </source>
</evidence>
<dbReference type="InterPro" id="IPR035992">
    <property type="entry name" value="Ricin_B-like_lectins"/>
</dbReference>
<keyword evidence="9 17" id="KW-0430">Lectin</keyword>
<comment type="subcellular location">
    <subcellularLocation>
        <location evidence="2 17">Golgi apparatus membrane</location>
        <topology evidence="2 17">Single-pass type II membrane protein</topology>
    </subcellularLocation>
</comment>
<reference evidence="21" key="1">
    <citation type="submission" date="2022-11" db="UniProtKB">
        <authorList>
            <consortium name="WormBaseParasite"/>
        </authorList>
    </citation>
    <scope>IDENTIFICATION</scope>
</reference>
<evidence type="ECO:0000256" key="12">
    <source>
        <dbReference type="ARBA" id="ARBA00023034"/>
    </source>
</evidence>
<evidence type="ECO:0000256" key="4">
    <source>
        <dbReference type="ARBA" id="ARBA00005680"/>
    </source>
</evidence>
<feature type="compositionally biased region" description="Basic and acidic residues" evidence="18">
    <location>
        <begin position="17"/>
        <end position="46"/>
    </location>
</feature>
<dbReference type="CDD" id="cd02510">
    <property type="entry name" value="pp-GalNAc-T"/>
    <property type="match status" value="1"/>
</dbReference>
<sequence>MSGIAYFTLTSGPKQSVSDRVREWARTSNPKFRDLKPVQPAEEEKIGGNPYGSASDDESIPAVVPKDTKMHPKPGSPVSYDKFDAKVYLDGGRLKPGQDRYESNKFNQAASDDVDWKRGVPDSRESSCRTVSYDVNVLPPTSIIITYHNEARSTLWRTVYTAFDRSPPGLVKEIILVDDFSADENIGRELAVIDRVVVLRNTKREGLIRSRVKGAAVARAPILTFLDSHCECNVGWLEPLLQRVHDNERAVVAPVIDVINMDSFNYVAASTDLRGGFEWNLVFKWEFLGNDAKARRRADPNGPIKTPVMAGGLFMIAKKWFERLGTYDLEMDVWGGENLELSFRVWQCGGSLEIIPCSRVGHVFRKQHPYTFPGGSGNVFQKNTRRAAEVWLDDYKQFYLNQVPSARYVDFGNITARLQIREKLHCKPFEWYVKEVYPELKIPENANIGERFSFKQGPYCLDSLGNSKANQSPGLYQCHGVGGNQEWVYNKKTHRLSHSMGQMCLIIETIGKLSNRQCSKDTEGWTMSQENGLIRFGDKCLAVIPKSKVNLQAEQNSIQGMPCDATDERQKWEIKKAS</sequence>
<accession>A0A914E2V3</accession>
<dbReference type="PANTHER" id="PTHR11675:SF119">
    <property type="entry name" value="POLYPEPTIDE N-ACETYLGALACTOSAMINYLTRANSFERASE 2"/>
    <property type="match status" value="1"/>
</dbReference>
<keyword evidence="20" id="KW-1185">Reference proteome</keyword>
<comment type="cofactor">
    <cofactor evidence="1 17">
        <name>Mn(2+)</name>
        <dbReference type="ChEBI" id="CHEBI:29035"/>
    </cofactor>
</comment>
<evidence type="ECO:0000256" key="1">
    <source>
        <dbReference type="ARBA" id="ARBA00001936"/>
    </source>
</evidence>
<evidence type="ECO:0000256" key="16">
    <source>
        <dbReference type="ARBA" id="ARBA00023211"/>
    </source>
</evidence>
<evidence type="ECO:0000256" key="15">
    <source>
        <dbReference type="ARBA" id="ARBA00023180"/>
    </source>
</evidence>
<dbReference type="GO" id="GO:0000139">
    <property type="term" value="C:Golgi membrane"/>
    <property type="evidence" value="ECO:0007669"/>
    <property type="project" value="UniProtKB-SubCell"/>
</dbReference>
<dbReference type="Gene3D" id="2.80.10.50">
    <property type="match status" value="1"/>
</dbReference>
<evidence type="ECO:0000256" key="7">
    <source>
        <dbReference type="ARBA" id="ARBA00022692"/>
    </source>
</evidence>
<evidence type="ECO:0000256" key="13">
    <source>
        <dbReference type="ARBA" id="ARBA00023136"/>
    </source>
</evidence>
<organism evidence="20 21">
    <name type="scientific">Acrobeloides nanus</name>
    <dbReference type="NCBI Taxonomy" id="290746"/>
    <lineage>
        <taxon>Eukaryota</taxon>
        <taxon>Metazoa</taxon>
        <taxon>Ecdysozoa</taxon>
        <taxon>Nematoda</taxon>
        <taxon>Chromadorea</taxon>
        <taxon>Rhabditida</taxon>
        <taxon>Tylenchina</taxon>
        <taxon>Cephalobomorpha</taxon>
        <taxon>Cephaloboidea</taxon>
        <taxon>Cephalobidae</taxon>
        <taxon>Acrobeloides</taxon>
    </lineage>
</organism>
<dbReference type="PROSITE" id="PS50231">
    <property type="entry name" value="RICIN_B_LECTIN"/>
    <property type="match status" value="1"/>
</dbReference>
<name>A0A914E2V3_9BILA</name>
<evidence type="ECO:0000256" key="11">
    <source>
        <dbReference type="ARBA" id="ARBA00022989"/>
    </source>
</evidence>
<dbReference type="PANTHER" id="PTHR11675">
    <property type="entry name" value="N-ACETYLGALACTOSAMINYLTRANSFERASE"/>
    <property type="match status" value="1"/>
</dbReference>
<evidence type="ECO:0000256" key="3">
    <source>
        <dbReference type="ARBA" id="ARBA00004922"/>
    </source>
</evidence>
<dbReference type="InterPro" id="IPR000772">
    <property type="entry name" value="Ricin_B_lectin"/>
</dbReference>
<evidence type="ECO:0000256" key="10">
    <source>
        <dbReference type="ARBA" id="ARBA00022968"/>
    </source>
</evidence>
<evidence type="ECO:0000256" key="18">
    <source>
        <dbReference type="SAM" id="MobiDB-lite"/>
    </source>
</evidence>
<keyword evidence="7" id="KW-0812">Transmembrane</keyword>
<dbReference type="InterPro" id="IPR045885">
    <property type="entry name" value="GalNAc-T"/>
</dbReference>
<dbReference type="InterPro" id="IPR029044">
    <property type="entry name" value="Nucleotide-diphossugar_trans"/>
</dbReference>
<evidence type="ECO:0000256" key="9">
    <source>
        <dbReference type="ARBA" id="ARBA00022734"/>
    </source>
</evidence>
<evidence type="ECO:0000256" key="14">
    <source>
        <dbReference type="ARBA" id="ARBA00023157"/>
    </source>
</evidence>
<keyword evidence="11" id="KW-1133">Transmembrane helix</keyword>
<evidence type="ECO:0000259" key="19">
    <source>
        <dbReference type="SMART" id="SM00458"/>
    </source>
</evidence>
<evidence type="ECO:0000256" key="6">
    <source>
        <dbReference type="ARBA" id="ARBA00022679"/>
    </source>
</evidence>
<keyword evidence="13" id="KW-0472">Membrane</keyword>
<evidence type="ECO:0000313" key="21">
    <source>
        <dbReference type="WBParaSite" id="ACRNAN_scaffold5462.g27987.t1"/>
    </source>
</evidence>
<comment type="similarity">
    <text evidence="4 17">Belongs to the glycosyltransferase 2 family. GalNAc-T subfamily.</text>
</comment>
<feature type="region of interest" description="Disordered" evidence="18">
    <location>
        <begin position="1"/>
        <end position="76"/>
    </location>
</feature>
<dbReference type="GO" id="GO:0030246">
    <property type="term" value="F:carbohydrate binding"/>
    <property type="evidence" value="ECO:0007669"/>
    <property type="project" value="UniProtKB-KW"/>
</dbReference>
<dbReference type="SMART" id="SM00458">
    <property type="entry name" value="RICIN"/>
    <property type="match status" value="1"/>
</dbReference>
<protein>
    <recommendedName>
        <fullName evidence="17">Polypeptide N-acetylgalactosaminyltransferase</fullName>
        <ecNumber evidence="17">2.4.1.-</ecNumber>
    </recommendedName>
    <alternativeName>
        <fullName evidence="17">Protein-UDP acetylgalactosaminyltransferase</fullName>
    </alternativeName>
</protein>
<proteinExistence type="inferred from homology"/>
<dbReference type="WBParaSite" id="ACRNAN_scaffold5462.g27987.t1">
    <property type="protein sequence ID" value="ACRNAN_scaffold5462.g27987.t1"/>
    <property type="gene ID" value="ACRNAN_scaffold5462.g27987"/>
</dbReference>
<feature type="domain" description="Ricin B lectin" evidence="19">
    <location>
        <begin position="450"/>
        <end position="575"/>
    </location>
</feature>
<evidence type="ECO:0000256" key="8">
    <source>
        <dbReference type="ARBA" id="ARBA00022723"/>
    </source>
</evidence>
<keyword evidence="6 17" id="KW-0808">Transferase</keyword>
<evidence type="ECO:0000256" key="5">
    <source>
        <dbReference type="ARBA" id="ARBA00022676"/>
    </source>
</evidence>
<dbReference type="GO" id="GO:0004653">
    <property type="term" value="F:polypeptide N-acetylgalactosaminyltransferase activity"/>
    <property type="evidence" value="ECO:0007669"/>
    <property type="project" value="UniProtKB-ARBA"/>
</dbReference>
<keyword evidence="12 17" id="KW-0333">Golgi apparatus</keyword>